<reference evidence="2 3" key="1">
    <citation type="submission" date="2017-06" db="EMBL/GenBank/DDBJ databases">
        <title>Evolution towards high GC content and high-temperature stress adaptation in endophytic Pseudomonas oryzihabitans impacted its plant-growth promoting traits.</title>
        <authorList>
            <person name="Nascimento F.X."/>
        </authorList>
    </citation>
    <scope>NUCLEOTIDE SEQUENCE [LARGE SCALE GENOMIC DNA]</scope>
    <source>
        <strain evidence="2 3">MS8</strain>
    </source>
</reference>
<evidence type="ECO:0000259" key="1">
    <source>
        <dbReference type="Pfam" id="PF00534"/>
    </source>
</evidence>
<dbReference type="Proteomes" id="UP000250579">
    <property type="component" value="Chromosome"/>
</dbReference>
<dbReference type="Pfam" id="PF00534">
    <property type="entry name" value="Glycos_transf_1"/>
    <property type="match status" value="1"/>
</dbReference>
<dbReference type="CDD" id="cd03809">
    <property type="entry name" value="GT4_MtfB-like"/>
    <property type="match status" value="1"/>
</dbReference>
<name>A0A2Z5A1S7_9PSED</name>
<dbReference type="SUPFAM" id="SSF53756">
    <property type="entry name" value="UDP-Glycosyltransferase/glycogen phosphorylase"/>
    <property type="match status" value="1"/>
</dbReference>
<feature type="domain" description="Glycosyl transferase family 1" evidence="1">
    <location>
        <begin position="276"/>
        <end position="438"/>
    </location>
</feature>
<organism evidence="2 3">
    <name type="scientific">Pseudomonas oryzihabitans</name>
    <dbReference type="NCBI Taxonomy" id="47885"/>
    <lineage>
        <taxon>Bacteria</taxon>
        <taxon>Pseudomonadati</taxon>
        <taxon>Pseudomonadota</taxon>
        <taxon>Gammaproteobacteria</taxon>
        <taxon>Pseudomonadales</taxon>
        <taxon>Pseudomonadaceae</taxon>
        <taxon>Pseudomonas</taxon>
    </lineage>
</organism>
<dbReference type="AlphaFoldDB" id="A0A2Z5A1S7"/>
<accession>A0A2Z5A1S7</accession>
<proteinExistence type="predicted"/>
<dbReference type="PANTHER" id="PTHR46401:SF9">
    <property type="entry name" value="MANNOSYLTRANSFERASE A"/>
    <property type="match status" value="1"/>
</dbReference>
<evidence type="ECO:0000313" key="3">
    <source>
        <dbReference type="Proteomes" id="UP000250579"/>
    </source>
</evidence>
<sequence length="590" mass="65905">MPAVNKILWFNVTTSLNWKRPPVGVVRVEQSIFEQLSNMAGFGFDVRPCYWNGQAFVEAKALIQPQQASPSAAPGVKGESAVSRRDYLFKPIPKREAAKQLAQGLFSLVPAGAKPHADRLLRQSKKLAVRYVIWRSRQRQLSYSQPPVSTVNAGVSPNNCPFRPGDIFVSMGLDWDSGWYPHLYDIKRKYGIKVITCCYDLIPVLFPQYCVGNVAEKFTSYFVDLAHASDLILCISQQTQRDLVKLLDETGAPPTKTAVFPLGDNVPEGTEPPSEELRKLTEQPFILFVSTIERRKNHQLLYKAYHLLCAEGHADSIPNLVFVGMSGWGVNDLLMDIELDPLTKGKIFQFTHITDSALRYLYERCEYFAYPSLYEGWGLPVGEALSLGKVVLASDQGSLPEVGGDLVTYLDAWNPRAWAAEILRLAQQPAVLAKQAERVREGYRPRTWHDGARVVAELVSQFEHLPADVLQWQPGYDLSTEVGVHVGPEIHSGDRPGWLAYGPYRSLTAGRQRVQVTLTALSASEIVLDAISAQGAQTHGKQVQNLEPGVHTLELIIDLEQSVTDFEIRCKLVKGDLRLSSVQVERLQER</sequence>
<dbReference type="Gene3D" id="3.40.50.2000">
    <property type="entry name" value="Glycogen Phosphorylase B"/>
    <property type="match status" value="1"/>
</dbReference>
<dbReference type="GO" id="GO:0016757">
    <property type="term" value="F:glycosyltransferase activity"/>
    <property type="evidence" value="ECO:0007669"/>
    <property type="project" value="InterPro"/>
</dbReference>
<protein>
    <submittedName>
        <fullName evidence="2">Glycosyl transferase</fullName>
    </submittedName>
</protein>
<keyword evidence="2" id="KW-0808">Transferase</keyword>
<gene>
    <name evidence="2" type="ORF">CE139_02645</name>
</gene>
<dbReference type="InterPro" id="IPR001296">
    <property type="entry name" value="Glyco_trans_1"/>
</dbReference>
<evidence type="ECO:0000313" key="2">
    <source>
        <dbReference type="EMBL" id="AXA64748.1"/>
    </source>
</evidence>
<dbReference type="EMBL" id="CP022198">
    <property type="protein sequence ID" value="AXA64748.1"/>
    <property type="molecule type" value="Genomic_DNA"/>
</dbReference>
<dbReference type="PANTHER" id="PTHR46401">
    <property type="entry name" value="GLYCOSYLTRANSFERASE WBBK-RELATED"/>
    <property type="match status" value="1"/>
</dbReference>